<evidence type="ECO:0000313" key="3">
    <source>
        <dbReference type="Proteomes" id="UP001212841"/>
    </source>
</evidence>
<feature type="compositionally biased region" description="Low complexity" evidence="1">
    <location>
        <begin position="157"/>
        <end position="168"/>
    </location>
</feature>
<dbReference type="AlphaFoldDB" id="A0AAD5SIA6"/>
<evidence type="ECO:0000256" key="1">
    <source>
        <dbReference type="SAM" id="MobiDB-lite"/>
    </source>
</evidence>
<sequence>MGNCLAQTQQICCPNLPWAANHLGRGLPTHPTFDYDEIDDLEFDTLLTDPHLGYGHGIGGRGASRAGQIWDRLASLFRLHGRAGAGGPGGGGFLRSGGGGVRGGYQAVPGFPPPQRGLGRDFEDDDALFGGYDEDAELMNNEEVNRITAAVGSQRLTSSANTTSTPSSQIRTSTLIDIVPDRIKPFTTDAGSISSAASHSPKNDPTIPAPRALNSFTSFRPKSRSSTSTSASAAAAAASGFAYTDAPAERQSQHSEHSQSWGQKQAEESDDDGFGQYQTGGNTSQDPLQPSSIGITAAELTAEPAPEEPLDVPTAPAQVEDETTVDDDSAKVNEAAGGDAADAGESDPLQASFNPTLLTRLSSTSREDFL</sequence>
<feature type="region of interest" description="Disordered" evidence="1">
    <location>
        <begin position="153"/>
        <end position="176"/>
    </location>
</feature>
<dbReference type="EMBL" id="JADGJD010000477">
    <property type="protein sequence ID" value="KAJ3050742.1"/>
    <property type="molecule type" value="Genomic_DNA"/>
</dbReference>
<organism evidence="2 3">
    <name type="scientific">Rhizophlyctis rosea</name>
    <dbReference type="NCBI Taxonomy" id="64517"/>
    <lineage>
        <taxon>Eukaryota</taxon>
        <taxon>Fungi</taxon>
        <taxon>Fungi incertae sedis</taxon>
        <taxon>Chytridiomycota</taxon>
        <taxon>Chytridiomycota incertae sedis</taxon>
        <taxon>Chytridiomycetes</taxon>
        <taxon>Rhizophlyctidales</taxon>
        <taxon>Rhizophlyctidaceae</taxon>
        <taxon>Rhizophlyctis</taxon>
    </lineage>
</organism>
<proteinExistence type="predicted"/>
<reference evidence="2" key="1">
    <citation type="submission" date="2020-05" db="EMBL/GenBank/DDBJ databases">
        <title>Phylogenomic resolution of chytrid fungi.</title>
        <authorList>
            <person name="Stajich J.E."/>
            <person name="Amses K."/>
            <person name="Simmons R."/>
            <person name="Seto K."/>
            <person name="Myers J."/>
            <person name="Bonds A."/>
            <person name="Quandt C.A."/>
            <person name="Barry K."/>
            <person name="Liu P."/>
            <person name="Grigoriev I."/>
            <person name="Longcore J.E."/>
            <person name="James T.Y."/>
        </authorList>
    </citation>
    <scope>NUCLEOTIDE SEQUENCE</scope>
    <source>
        <strain evidence="2">JEL0318</strain>
    </source>
</reference>
<feature type="region of interest" description="Disordered" evidence="1">
    <location>
        <begin position="189"/>
        <end position="231"/>
    </location>
</feature>
<keyword evidence="3" id="KW-1185">Reference proteome</keyword>
<accession>A0AAD5SIA6</accession>
<feature type="region of interest" description="Disordered" evidence="1">
    <location>
        <begin position="244"/>
        <end position="370"/>
    </location>
</feature>
<protein>
    <submittedName>
        <fullName evidence="2">Uncharacterized protein</fullName>
    </submittedName>
</protein>
<feature type="compositionally biased region" description="Basic and acidic residues" evidence="1">
    <location>
        <begin position="247"/>
        <end position="257"/>
    </location>
</feature>
<dbReference type="Proteomes" id="UP001212841">
    <property type="component" value="Unassembled WGS sequence"/>
</dbReference>
<evidence type="ECO:0000313" key="2">
    <source>
        <dbReference type="EMBL" id="KAJ3050742.1"/>
    </source>
</evidence>
<name>A0AAD5SIA6_9FUNG</name>
<gene>
    <name evidence="2" type="ORF">HK097_008264</name>
</gene>
<comment type="caution">
    <text evidence="2">The sequence shown here is derived from an EMBL/GenBank/DDBJ whole genome shotgun (WGS) entry which is preliminary data.</text>
</comment>
<feature type="compositionally biased region" description="Polar residues" evidence="1">
    <location>
        <begin position="349"/>
        <end position="364"/>
    </location>
</feature>
<feature type="compositionally biased region" description="Polar residues" evidence="1">
    <location>
        <begin position="276"/>
        <end position="294"/>
    </location>
</feature>
<feature type="compositionally biased region" description="Polar residues" evidence="1">
    <location>
        <begin position="189"/>
        <end position="200"/>
    </location>
</feature>